<name>A0ABT1MGZ0_9BACT</name>
<dbReference type="PROSITE" id="PS00630">
    <property type="entry name" value="IMP_2"/>
    <property type="match status" value="1"/>
</dbReference>
<dbReference type="Gene3D" id="3.40.190.80">
    <property type="match status" value="1"/>
</dbReference>
<dbReference type="EC" id="3.1.3.25" evidence="7"/>
<evidence type="ECO:0000256" key="4">
    <source>
        <dbReference type="ARBA" id="ARBA00022723"/>
    </source>
</evidence>
<dbReference type="InterPro" id="IPR022337">
    <property type="entry name" value="Inositol_monophosphatase_SuhB"/>
</dbReference>
<dbReference type="Pfam" id="PF00459">
    <property type="entry name" value="Inositol_P"/>
    <property type="match status" value="1"/>
</dbReference>
<keyword evidence="5 7" id="KW-0378">Hydrolase</keyword>
<dbReference type="EMBL" id="JANDHW010000004">
    <property type="protein sequence ID" value="MCP9611641.1"/>
    <property type="molecule type" value="Genomic_DNA"/>
</dbReference>
<dbReference type="InterPro" id="IPR000760">
    <property type="entry name" value="Inositol_monophosphatase-like"/>
</dbReference>
<comment type="similarity">
    <text evidence="3 7">Belongs to the inositol monophosphatase superfamily.</text>
</comment>
<sequence>MEDLNQMLAHAIDWAHEIGRIHLTYFRGNSLNLQLKANINDVVTAADKESENYFLRQIEKTYPSHSVLGEESGMHKGHSDYEWVIDPLDGTTNFSQGLPIFSVSIGLQYQNETVLGVVYIPYFDELFTAIKGKGSFMNHQPIHVSQKTSLAPSVLTTGFPIDKDTNPDNNLAELSKILPLIRGIRRSGSAAYDLCYVGAGFLDGYWEPNLHLWDICAGMLIAQEAGALVTYYRTDREISILAAPPALHSLIEKQLLG</sequence>
<dbReference type="PRINTS" id="PR01959">
    <property type="entry name" value="SBIMPHPHTASE"/>
</dbReference>
<reference evidence="8 9" key="1">
    <citation type="submission" date="2022-07" db="EMBL/GenBank/DDBJ databases">
        <title>Fecal culturing of patients with breast cancer.</title>
        <authorList>
            <person name="Teng N.M.Y."/>
            <person name="Kiu R."/>
            <person name="Evans R."/>
            <person name="Baker D.J."/>
            <person name="Zenner C."/>
            <person name="Robinson S.D."/>
            <person name="Hall L.J."/>
        </authorList>
    </citation>
    <scope>NUCLEOTIDE SEQUENCE [LARGE SCALE GENOMIC DNA]</scope>
    <source>
        <strain evidence="8 9">LH1063</strain>
    </source>
</reference>
<keyword evidence="9" id="KW-1185">Reference proteome</keyword>
<accession>A0ABT1MGZ0</accession>
<dbReference type="CDD" id="cd01639">
    <property type="entry name" value="IMPase"/>
    <property type="match status" value="1"/>
</dbReference>
<protein>
    <recommendedName>
        <fullName evidence="7">Inositol-1-monophosphatase</fullName>
        <ecNumber evidence="7">3.1.3.25</ecNumber>
    </recommendedName>
</protein>
<evidence type="ECO:0000313" key="9">
    <source>
        <dbReference type="Proteomes" id="UP001205603"/>
    </source>
</evidence>
<dbReference type="PROSITE" id="PS00629">
    <property type="entry name" value="IMP_1"/>
    <property type="match status" value="1"/>
</dbReference>
<dbReference type="RefSeq" id="WP_255026528.1">
    <property type="nucleotide sequence ID" value="NZ_JANDHW010000004.1"/>
</dbReference>
<dbReference type="Gene3D" id="3.30.540.10">
    <property type="entry name" value="Fructose-1,6-Bisphosphatase, subunit A, domain 1"/>
    <property type="match status" value="1"/>
</dbReference>
<evidence type="ECO:0000256" key="6">
    <source>
        <dbReference type="ARBA" id="ARBA00022842"/>
    </source>
</evidence>
<dbReference type="PANTHER" id="PTHR20854">
    <property type="entry name" value="INOSITOL MONOPHOSPHATASE"/>
    <property type="match status" value="1"/>
</dbReference>
<dbReference type="PANTHER" id="PTHR20854:SF4">
    <property type="entry name" value="INOSITOL-1-MONOPHOSPHATASE-RELATED"/>
    <property type="match status" value="1"/>
</dbReference>
<gene>
    <name evidence="8" type="ORF">NMU02_06000</name>
</gene>
<evidence type="ECO:0000256" key="1">
    <source>
        <dbReference type="ARBA" id="ARBA00001033"/>
    </source>
</evidence>
<comment type="caution">
    <text evidence="8">The sequence shown here is derived from an EMBL/GenBank/DDBJ whole genome shotgun (WGS) entry which is preliminary data.</text>
</comment>
<dbReference type="InterPro" id="IPR020583">
    <property type="entry name" value="Inositol_monoP_metal-BS"/>
</dbReference>
<comment type="catalytic activity">
    <reaction evidence="1 7">
        <text>a myo-inositol phosphate + H2O = myo-inositol + phosphate</text>
        <dbReference type="Rhea" id="RHEA:24056"/>
        <dbReference type="ChEBI" id="CHEBI:15377"/>
        <dbReference type="ChEBI" id="CHEBI:17268"/>
        <dbReference type="ChEBI" id="CHEBI:43474"/>
        <dbReference type="ChEBI" id="CHEBI:84139"/>
        <dbReference type="EC" id="3.1.3.25"/>
    </reaction>
</comment>
<dbReference type="InterPro" id="IPR020550">
    <property type="entry name" value="Inositol_monophosphatase_CS"/>
</dbReference>
<dbReference type="PRINTS" id="PR00377">
    <property type="entry name" value="IMPHPHTASES"/>
</dbReference>
<keyword evidence="6 7" id="KW-0460">Magnesium</keyword>
<evidence type="ECO:0000256" key="7">
    <source>
        <dbReference type="RuleBase" id="RU364068"/>
    </source>
</evidence>
<proteinExistence type="inferred from homology"/>
<dbReference type="Proteomes" id="UP001205603">
    <property type="component" value="Unassembled WGS sequence"/>
</dbReference>
<dbReference type="SUPFAM" id="SSF56655">
    <property type="entry name" value="Carbohydrate phosphatase"/>
    <property type="match status" value="1"/>
</dbReference>
<comment type="cofactor">
    <cofactor evidence="2 7">
        <name>Mg(2+)</name>
        <dbReference type="ChEBI" id="CHEBI:18420"/>
    </cofactor>
</comment>
<organism evidence="8 9">
    <name type="scientific">Coprobacter tertius</name>
    <dbReference type="NCBI Taxonomy" id="2944915"/>
    <lineage>
        <taxon>Bacteria</taxon>
        <taxon>Pseudomonadati</taxon>
        <taxon>Bacteroidota</taxon>
        <taxon>Bacteroidia</taxon>
        <taxon>Bacteroidales</taxon>
        <taxon>Barnesiellaceae</taxon>
        <taxon>Coprobacter</taxon>
    </lineage>
</organism>
<keyword evidence="4 7" id="KW-0479">Metal-binding</keyword>
<evidence type="ECO:0000313" key="8">
    <source>
        <dbReference type="EMBL" id="MCP9611641.1"/>
    </source>
</evidence>
<evidence type="ECO:0000256" key="5">
    <source>
        <dbReference type="ARBA" id="ARBA00022801"/>
    </source>
</evidence>
<evidence type="ECO:0000256" key="3">
    <source>
        <dbReference type="ARBA" id="ARBA00009759"/>
    </source>
</evidence>
<evidence type="ECO:0000256" key="2">
    <source>
        <dbReference type="ARBA" id="ARBA00001946"/>
    </source>
</evidence>
<dbReference type="InterPro" id="IPR033942">
    <property type="entry name" value="IMPase"/>
</dbReference>